<accession>A0A5C7FFP1</accession>
<dbReference type="GO" id="GO:0004521">
    <property type="term" value="F:RNA endonuclease activity"/>
    <property type="evidence" value="ECO:0007669"/>
    <property type="project" value="TreeGrafter"/>
</dbReference>
<dbReference type="OrthoDB" id="9808744at2"/>
<dbReference type="InterPro" id="IPR011067">
    <property type="entry name" value="Plasmid_toxin/cell-grow_inhib"/>
</dbReference>
<dbReference type="GO" id="GO:0003677">
    <property type="term" value="F:DNA binding"/>
    <property type="evidence" value="ECO:0007669"/>
    <property type="project" value="InterPro"/>
</dbReference>
<keyword evidence="3" id="KW-1185">Reference proteome</keyword>
<evidence type="ECO:0000313" key="2">
    <source>
        <dbReference type="EMBL" id="TXF89683.1"/>
    </source>
</evidence>
<dbReference type="GO" id="GO:0016075">
    <property type="term" value="P:rRNA catabolic process"/>
    <property type="evidence" value="ECO:0007669"/>
    <property type="project" value="TreeGrafter"/>
</dbReference>
<dbReference type="SUPFAM" id="SSF50118">
    <property type="entry name" value="Cell growth inhibitor/plasmid maintenance toxic component"/>
    <property type="match status" value="1"/>
</dbReference>
<comment type="similarity">
    <text evidence="1">Belongs to the PemK/MazF family.</text>
</comment>
<dbReference type="InterPro" id="IPR003477">
    <property type="entry name" value="PemK-like"/>
</dbReference>
<keyword evidence="1" id="KW-0255">Endonuclease</keyword>
<dbReference type="GO" id="GO:0016787">
    <property type="term" value="F:hydrolase activity"/>
    <property type="evidence" value="ECO:0007669"/>
    <property type="project" value="UniProtKB-KW"/>
</dbReference>
<dbReference type="AlphaFoldDB" id="A0A5C7FFP1"/>
<dbReference type="PIRSF" id="PIRSF033490">
    <property type="entry name" value="MazF"/>
    <property type="match status" value="1"/>
</dbReference>
<keyword evidence="1" id="KW-0378">Hydrolase</keyword>
<name>A0A5C7FFP1_9BACT</name>
<evidence type="ECO:0000313" key="3">
    <source>
        <dbReference type="Proteomes" id="UP000321907"/>
    </source>
</evidence>
<evidence type="ECO:0000256" key="1">
    <source>
        <dbReference type="PIRNR" id="PIRNR033490"/>
    </source>
</evidence>
<sequence>MKVKRFEVWLVNFNPRYGTEVGKTRPAVVIQTNLLNKIGHPSTIVCPMSTNIKKEATILRVGLKDGEAGLIGDGDILVDQPMAIDNRRFRRRLGLLPEHAAEQLVDALKAILDLED</sequence>
<dbReference type="Proteomes" id="UP000321907">
    <property type="component" value="Unassembled WGS sequence"/>
</dbReference>
<dbReference type="Pfam" id="PF02452">
    <property type="entry name" value="PemK_toxin"/>
    <property type="match status" value="1"/>
</dbReference>
<protein>
    <recommendedName>
        <fullName evidence="1">mRNA interferase</fullName>
        <ecNumber evidence="1">3.1.-.-</ecNumber>
    </recommendedName>
</protein>
<dbReference type="EMBL" id="VOXD01000012">
    <property type="protein sequence ID" value="TXF89683.1"/>
    <property type="molecule type" value="Genomic_DNA"/>
</dbReference>
<dbReference type="RefSeq" id="WP_147930513.1">
    <property type="nucleotide sequence ID" value="NZ_VOXD01000012.1"/>
</dbReference>
<proteinExistence type="inferred from homology"/>
<comment type="function">
    <text evidence="1">Toxic component of a type II toxin-antitoxin (TA) system.</text>
</comment>
<organism evidence="2 3">
    <name type="scientific">Neolewinella aurantiaca</name>
    <dbReference type="NCBI Taxonomy" id="2602767"/>
    <lineage>
        <taxon>Bacteria</taxon>
        <taxon>Pseudomonadati</taxon>
        <taxon>Bacteroidota</taxon>
        <taxon>Saprospiria</taxon>
        <taxon>Saprospirales</taxon>
        <taxon>Lewinellaceae</taxon>
        <taxon>Neolewinella</taxon>
    </lineage>
</organism>
<gene>
    <name evidence="2" type="ORF">FUA23_09540</name>
</gene>
<dbReference type="Gene3D" id="2.30.30.110">
    <property type="match status" value="1"/>
</dbReference>
<dbReference type="EC" id="3.1.-.-" evidence="1"/>
<reference evidence="2 3" key="1">
    <citation type="submission" date="2019-08" db="EMBL/GenBank/DDBJ databases">
        <title>Lewinella sp. strain SSH13 Genome sequencing and assembly.</title>
        <authorList>
            <person name="Kim I."/>
        </authorList>
    </citation>
    <scope>NUCLEOTIDE SEQUENCE [LARGE SCALE GENOMIC DNA]</scope>
    <source>
        <strain evidence="2 3">SSH13</strain>
    </source>
</reference>
<comment type="caution">
    <text evidence="2">The sequence shown here is derived from an EMBL/GenBank/DDBJ whole genome shotgun (WGS) entry which is preliminary data.</text>
</comment>
<dbReference type="GO" id="GO:0006402">
    <property type="term" value="P:mRNA catabolic process"/>
    <property type="evidence" value="ECO:0007669"/>
    <property type="project" value="TreeGrafter"/>
</dbReference>
<keyword evidence="1" id="KW-0540">Nuclease</keyword>
<dbReference type="PANTHER" id="PTHR33988">
    <property type="entry name" value="ENDORIBONUCLEASE MAZF-RELATED"/>
    <property type="match status" value="1"/>
</dbReference>